<dbReference type="GO" id="GO:0006412">
    <property type="term" value="P:translation"/>
    <property type="evidence" value="ECO:0007669"/>
    <property type="project" value="UniProtKB-KW"/>
</dbReference>
<protein>
    <submittedName>
        <fullName evidence="7">Glutamyl-tRNA synthetase</fullName>
    </submittedName>
</protein>
<dbReference type="GO" id="GO:0000049">
    <property type="term" value="F:tRNA binding"/>
    <property type="evidence" value="ECO:0007669"/>
    <property type="project" value="InterPro"/>
</dbReference>
<accession>A0A1B6NWH4</accession>
<gene>
    <name evidence="7" type="ORF">MGSAQ_001181</name>
</gene>
<dbReference type="InterPro" id="IPR045462">
    <property type="entry name" value="aa-tRNA-synth_I_cd-bd"/>
</dbReference>
<sequence>DELEATANQFAEAQGMKFGKLAGPLRAALAGRAATPSVFDMMLVLGQDETLARLTDAAG</sequence>
<reference evidence="7" key="1">
    <citation type="submission" date="2013-11" db="EMBL/GenBank/DDBJ databases">
        <title>Microbial diversity, functional groups and degradation webs in Northern and Southern Mediterranean and Red Sea marine crude oil polluted sites.</title>
        <authorList>
            <person name="Daffonchio D."/>
            <person name="Mapelli F."/>
            <person name="Ferrer M."/>
            <person name="Richter M."/>
            <person name="Cherif A."/>
            <person name="Malkawi H.I."/>
            <person name="Yakimov M.M."/>
            <person name="Abdel-Fattah Y.R."/>
            <person name="Blaghen M."/>
            <person name="Golyshin P.N."/>
            <person name="Kalogerakis N."/>
            <person name="Boon N."/>
            <person name="Magagnini M."/>
            <person name="Fava F."/>
        </authorList>
    </citation>
    <scope>NUCLEOTIDE SEQUENCE</scope>
</reference>
<organism evidence="7">
    <name type="scientific">marine sediment metagenome</name>
    <dbReference type="NCBI Taxonomy" id="412755"/>
    <lineage>
        <taxon>unclassified sequences</taxon>
        <taxon>metagenomes</taxon>
        <taxon>ecological metagenomes</taxon>
    </lineage>
</organism>
<feature type="non-terminal residue" evidence="7">
    <location>
        <position position="1"/>
    </location>
</feature>
<keyword evidence="3" id="KW-0067">ATP-binding</keyword>
<dbReference type="AlphaFoldDB" id="A0A1B6NWH4"/>
<name>A0A1B6NWH4_9ZZZZ</name>
<evidence type="ECO:0000256" key="1">
    <source>
        <dbReference type="ARBA" id="ARBA00022598"/>
    </source>
</evidence>
<keyword evidence="1" id="KW-0436">Ligase</keyword>
<evidence type="ECO:0000256" key="4">
    <source>
        <dbReference type="ARBA" id="ARBA00022917"/>
    </source>
</evidence>
<dbReference type="SUPFAM" id="SSF48163">
    <property type="entry name" value="An anticodon-binding domain of class I aminoacyl-tRNA synthetases"/>
    <property type="match status" value="1"/>
</dbReference>
<evidence type="ECO:0000256" key="2">
    <source>
        <dbReference type="ARBA" id="ARBA00022741"/>
    </source>
</evidence>
<dbReference type="Pfam" id="PF19269">
    <property type="entry name" value="Anticodon_2"/>
    <property type="match status" value="1"/>
</dbReference>
<evidence type="ECO:0000256" key="5">
    <source>
        <dbReference type="ARBA" id="ARBA00023146"/>
    </source>
</evidence>
<evidence type="ECO:0000256" key="3">
    <source>
        <dbReference type="ARBA" id="ARBA00022840"/>
    </source>
</evidence>
<dbReference type="GO" id="GO:0005524">
    <property type="term" value="F:ATP binding"/>
    <property type="evidence" value="ECO:0007669"/>
    <property type="project" value="UniProtKB-KW"/>
</dbReference>
<dbReference type="InterPro" id="IPR020751">
    <property type="entry name" value="aa-tRNA-synth_I_codon-bd_sub2"/>
</dbReference>
<dbReference type="EMBL" id="AYSL01000622">
    <property type="protein sequence ID" value="KTF07322.1"/>
    <property type="molecule type" value="Genomic_DNA"/>
</dbReference>
<feature type="domain" description="Aminoacyl-tRNA synthetase class I anticodon-binding" evidence="6">
    <location>
        <begin position="1"/>
        <end position="57"/>
    </location>
</feature>
<evidence type="ECO:0000313" key="7">
    <source>
        <dbReference type="EMBL" id="KTF07322.1"/>
    </source>
</evidence>
<keyword evidence="4" id="KW-0648">Protein biosynthesis</keyword>
<dbReference type="InterPro" id="IPR008925">
    <property type="entry name" value="aa_tRNA-synth_I_cd-bd_sf"/>
</dbReference>
<keyword evidence="5 7" id="KW-0030">Aminoacyl-tRNA synthetase</keyword>
<proteinExistence type="predicted"/>
<evidence type="ECO:0000259" key="6">
    <source>
        <dbReference type="Pfam" id="PF19269"/>
    </source>
</evidence>
<keyword evidence="2" id="KW-0547">Nucleotide-binding</keyword>
<comment type="caution">
    <text evidence="7">The sequence shown here is derived from an EMBL/GenBank/DDBJ whole genome shotgun (WGS) entry which is preliminary data.</text>
</comment>
<dbReference type="Gene3D" id="1.10.10.350">
    <property type="match status" value="1"/>
</dbReference>
<dbReference type="GO" id="GO:0004812">
    <property type="term" value="F:aminoacyl-tRNA ligase activity"/>
    <property type="evidence" value="ECO:0007669"/>
    <property type="project" value="UniProtKB-KW"/>
</dbReference>